<dbReference type="RefSeq" id="WP_148127306.1">
    <property type="nucleotide sequence ID" value="NZ_CP018180.1"/>
</dbReference>
<dbReference type="SUPFAM" id="SSF51556">
    <property type="entry name" value="Metallo-dependent hydrolases"/>
    <property type="match status" value="1"/>
</dbReference>
<keyword evidence="5" id="KW-1185">Reference proteome</keyword>
<evidence type="ECO:0000256" key="2">
    <source>
        <dbReference type="ARBA" id="ARBA00022801"/>
    </source>
</evidence>
<proteinExistence type="predicted"/>
<evidence type="ECO:0000313" key="4">
    <source>
        <dbReference type="EMBL" id="AUJ33148.1"/>
    </source>
</evidence>
<dbReference type="PIRSF" id="PIRSF005902">
    <property type="entry name" value="DNase_TatD"/>
    <property type="match status" value="1"/>
</dbReference>
<dbReference type="InterPro" id="IPR018228">
    <property type="entry name" value="DNase_TatD-rel_CS"/>
</dbReference>
<feature type="binding site" evidence="3">
    <location>
        <position position="128"/>
    </location>
    <ligand>
        <name>a divalent metal cation</name>
        <dbReference type="ChEBI" id="CHEBI:60240"/>
        <label>2</label>
    </ligand>
</feature>
<feature type="binding site" evidence="3">
    <location>
        <position position="9"/>
    </location>
    <ligand>
        <name>a divalent metal cation</name>
        <dbReference type="ChEBI" id="CHEBI:60240"/>
        <label>1</label>
    </ligand>
</feature>
<dbReference type="PROSITE" id="PS01137">
    <property type="entry name" value="TATD_1"/>
    <property type="match status" value="1"/>
</dbReference>
<dbReference type="PANTHER" id="PTHR46124">
    <property type="entry name" value="D-AMINOACYL-TRNA DEACYLASE"/>
    <property type="match status" value="1"/>
</dbReference>
<dbReference type="Gene3D" id="3.20.20.140">
    <property type="entry name" value="Metal-dependent hydrolases"/>
    <property type="match status" value="1"/>
</dbReference>
<evidence type="ECO:0000256" key="3">
    <source>
        <dbReference type="PIRSR" id="PIRSR005902-1"/>
    </source>
</evidence>
<evidence type="ECO:0000313" key="5">
    <source>
        <dbReference type="Proteomes" id="UP000324497"/>
    </source>
</evidence>
<dbReference type="InterPro" id="IPR015991">
    <property type="entry name" value="TatD/YcfH-like"/>
</dbReference>
<feature type="binding site" evidence="3">
    <location>
        <position position="93"/>
    </location>
    <ligand>
        <name>a divalent metal cation</name>
        <dbReference type="ChEBI" id="CHEBI:60240"/>
        <label>1</label>
    </ligand>
</feature>
<feature type="binding site" evidence="3">
    <location>
        <position position="203"/>
    </location>
    <ligand>
        <name>a divalent metal cation</name>
        <dbReference type="ChEBI" id="CHEBI:60240"/>
        <label>1</label>
    </ligand>
</feature>
<dbReference type="KEGG" id="lng:BSQ50_01740"/>
<dbReference type="NCBIfam" id="TIGR00010">
    <property type="entry name" value="YchF/TatD family DNA exonuclease"/>
    <property type="match status" value="1"/>
</dbReference>
<feature type="binding site" evidence="3">
    <location>
        <position position="7"/>
    </location>
    <ligand>
        <name>a divalent metal cation</name>
        <dbReference type="ChEBI" id="CHEBI:60240"/>
        <label>1</label>
    </ligand>
</feature>
<dbReference type="GO" id="GO:0004536">
    <property type="term" value="F:DNA nuclease activity"/>
    <property type="evidence" value="ECO:0007669"/>
    <property type="project" value="InterPro"/>
</dbReference>
<dbReference type="PANTHER" id="PTHR46124:SF2">
    <property type="entry name" value="D-AMINOACYL-TRNA DEACYLASE"/>
    <property type="match status" value="1"/>
</dbReference>
<accession>A0A3S6QYH3</accession>
<reference evidence="4 5" key="1">
    <citation type="submission" date="2016-11" db="EMBL/GenBank/DDBJ databases">
        <title>Interaction between Lactobacillus species and yeast in water kefir.</title>
        <authorList>
            <person name="Behr J."/>
            <person name="Xu D."/>
            <person name="Vogel R.F."/>
        </authorList>
    </citation>
    <scope>NUCLEOTIDE SEQUENCE [LARGE SCALE GENOMIC DNA]</scope>
    <source>
        <strain evidence="4 5">TMW 1.1827</strain>
    </source>
</reference>
<sequence>MTIFDSHTHINDPAFTTDLPDVIKRAHAWGVKKMLVLAGDGASFGRLQQLWQLDNNIYGAAGCHPEDAVRFNTTELDELAQKFKFPQMKALGEIGLDYHCSVEPKIQQEVFQQQLELARELNVPVSIHNRDAFEDTYRILKAAHVGDFGAIMHSFNGDTSWSKKFLDLGMNLSFSGVATFKNAVEVREAFLATPLDRILVETDAPYLAPVPYRGQQNEPGFTRLTVEYLADLRQLSVEKFAKQTYQNTLKILRI</sequence>
<dbReference type="PROSITE" id="PS01090">
    <property type="entry name" value="TATD_2"/>
    <property type="match status" value="1"/>
</dbReference>
<dbReference type="Proteomes" id="UP000324497">
    <property type="component" value="Chromosome"/>
</dbReference>
<dbReference type="GO" id="GO:0046872">
    <property type="term" value="F:metal ion binding"/>
    <property type="evidence" value="ECO:0007669"/>
    <property type="project" value="UniProtKB-KW"/>
</dbReference>
<dbReference type="EMBL" id="CP018180">
    <property type="protein sequence ID" value="AUJ33148.1"/>
    <property type="molecule type" value="Genomic_DNA"/>
</dbReference>
<gene>
    <name evidence="4" type="ORF">BSQ50_01740</name>
</gene>
<dbReference type="GO" id="GO:0005829">
    <property type="term" value="C:cytosol"/>
    <property type="evidence" value="ECO:0007669"/>
    <property type="project" value="TreeGrafter"/>
</dbReference>
<dbReference type="FunFam" id="3.20.20.140:FF:000005">
    <property type="entry name" value="TatD family hydrolase"/>
    <property type="match status" value="1"/>
</dbReference>
<evidence type="ECO:0000256" key="1">
    <source>
        <dbReference type="ARBA" id="ARBA00022723"/>
    </source>
</evidence>
<dbReference type="CDD" id="cd01310">
    <property type="entry name" value="TatD_DNAse"/>
    <property type="match status" value="1"/>
</dbReference>
<keyword evidence="2 4" id="KW-0378">Hydrolase</keyword>
<organism evidence="4 5">
    <name type="scientific">Liquorilactobacillus nagelii</name>
    <dbReference type="NCBI Taxonomy" id="82688"/>
    <lineage>
        <taxon>Bacteria</taxon>
        <taxon>Bacillati</taxon>
        <taxon>Bacillota</taxon>
        <taxon>Bacilli</taxon>
        <taxon>Lactobacillales</taxon>
        <taxon>Lactobacillaceae</taxon>
        <taxon>Liquorilactobacillus</taxon>
    </lineage>
</organism>
<keyword evidence="1 3" id="KW-0479">Metal-binding</keyword>
<name>A0A3S6QYH3_9LACO</name>
<feature type="binding site" evidence="3">
    <location>
        <position position="153"/>
    </location>
    <ligand>
        <name>a divalent metal cation</name>
        <dbReference type="ChEBI" id="CHEBI:60240"/>
        <label>2</label>
    </ligand>
</feature>
<dbReference type="InterPro" id="IPR001130">
    <property type="entry name" value="TatD-like"/>
</dbReference>
<dbReference type="AlphaFoldDB" id="A0A3S6QYH3"/>
<dbReference type="Pfam" id="PF01026">
    <property type="entry name" value="TatD_DNase"/>
    <property type="match status" value="1"/>
</dbReference>
<protein>
    <submittedName>
        <fullName evidence="4">Hydrolase TatD</fullName>
    </submittedName>
</protein>
<dbReference type="InterPro" id="IPR032466">
    <property type="entry name" value="Metal_Hydrolase"/>
</dbReference>
<dbReference type="GO" id="GO:0016788">
    <property type="term" value="F:hydrolase activity, acting on ester bonds"/>
    <property type="evidence" value="ECO:0007669"/>
    <property type="project" value="InterPro"/>
</dbReference>